<comment type="caution">
    <text evidence="1">The sequence shown here is derived from an EMBL/GenBank/DDBJ whole genome shotgun (WGS) entry which is preliminary data.</text>
</comment>
<proteinExistence type="predicted"/>
<reference evidence="1 2" key="1">
    <citation type="submission" date="2020-02" db="EMBL/GenBank/DDBJ databases">
        <title>Draft genome sequence of two Spirosoma agri KCTC 52727 and Spirosoma terrae KCTC 52035.</title>
        <authorList>
            <person name="Rojas J."/>
            <person name="Ambika Manirajan B."/>
            <person name="Ratering S."/>
            <person name="Suarez C."/>
            <person name="Schnell S."/>
        </authorList>
    </citation>
    <scope>NUCLEOTIDE SEQUENCE [LARGE SCALE GENOMIC DNA]</scope>
    <source>
        <strain evidence="1 2">KCTC 52727</strain>
    </source>
</reference>
<dbReference type="Proteomes" id="UP000477386">
    <property type="component" value="Unassembled WGS sequence"/>
</dbReference>
<gene>
    <name evidence="1" type="ORF">GK091_29155</name>
</gene>
<organism evidence="1 2">
    <name type="scientific">Spirosoma agri</name>
    <dbReference type="NCBI Taxonomy" id="1987381"/>
    <lineage>
        <taxon>Bacteria</taxon>
        <taxon>Pseudomonadati</taxon>
        <taxon>Bacteroidota</taxon>
        <taxon>Cytophagia</taxon>
        <taxon>Cytophagales</taxon>
        <taxon>Cytophagaceae</taxon>
        <taxon>Spirosoma</taxon>
    </lineage>
</organism>
<protein>
    <submittedName>
        <fullName evidence="1">Uncharacterized protein</fullName>
    </submittedName>
</protein>
<accession>A0A6M0IUA8</accession>
<sequence>MAKVLEPAPVVKPSRKRSGPLILDDIIAYKALKGEVFGKMTRIFEKYHEFLREIAYKYRKPMNTILYNPEALDQTYQCE</sequence>
<evidence type="ECO:0000313" key="1">
    <source>
        <dbReference type="EMBL" id="NEU70963.1"/>
    </source>
</evidence>
<dbReference type="RefSeq" id="WP_164044272.1">
    <property type="nucleotide sequence ID" value="NZ_JAAGNZ010000014.1"/>
</dbReference>
<dbReference type="EMBL" id="JAAGNZ010000014">
    <property type="protein sequence ID" value="NEU70963.1"/>
    <property type="molecule type" value="Genomic_DNA"/>
</dbReference>
<dbReference type="AlphaFoldDB" id="A0A6M0IUA8"/>
<keyword evidence="2" id="KW-1185">Reference proteome</keyword>
<evidence type="ECO:0000313" key="2">
    <source>
        <dbReference type="Proteomes" id="UP000477386"/>
    </source>
</evidence>
<name>A0A6M0IUA8_9BACT</name>